<keyword evidence="16" id="KW-1185">Reference proteome</keyword>
<comment type="catalytic activity">
    <reaction evidence="12">
        <text>a (3S)-3-hydroxyacyl-CoA + NAD(+) = a 3-oxoacyl-CoA + NADH + H(+)</text>
        <dbReference type="Rhea" id="RHEA:22432"/>
        <dbReference type="ChEBI" id="CHEBI:15378"/>
        <dbReference type="ChEBI" id="CHEBI:57318"/>
        <dbReference type="ChEBI" id="CHEBI:57540"/>
        <dbReference type="ChEBI" id="CHEBI:57945"/>
        <dbReference type="ChEBI" id="CHEBI:90726"/>
        <dbReference type="EC" id="1.1.1.35"/>
    </reaction>
</comment>
<feature type="domain" description="3-hydroxyacyl-CoA dehydrogenase NAD binding" evidence="14">
    <location>
        <begin position="338"/>
        <end position="517"/>
    </location>
</feature>
<dbReference type="UniPathway" id="UPA00659"/>
<dbReference type="InterPro" id="IPR008927">
    <property type="entry name" value="6-PGluconate_DH-like_C_sf"/>
</dbReference>
<keyword evidence="6" id="KW-0442">Lipid degradation</keyword>
<name>A0A1H2AQI3_9ACTN</name>
<keyword evidence="11" id="KW-0511">Multifunctional enzyme</keyword>
<evidence type="ECO:0000256" key="5">
    <source>
        <dbReference type="ARBA" id="ARBA00022832"/>
    </source>
</evidence>
<evidence type="ECO:0000259" key="14">
    <source>
        <dbReference type="Pfam" id="PF02737"/>
    </source>
</evidence>
<accession>A0A1H2AQI3</accession>
<evidence type="ECO:0000256" key="12">
    <source>
        <dbReference type="ARBA" id="ARBA00049556"/>
    </source>
</evidence>
<keyword evidence="8" id="KW-0520">NAD</keyword>
<dbReference type="Gene3D" id="1.10.1040.50">
    <property type="match status" value="1"/>
</dbReference>
<dbReference type="Gene3D" id="3.40.50.720">
    <property type="entry name" value="NAD(P)-binding Rossmann-like Domain"/>
    <property type="match status" value="1"/>
</dbReference>
<keyword evidence="10" id="KW-0456">Lyase</keyword>
<feature type="domain" description="3-hydroxyacyl-CoA dehydrogenase C-terminal" evidence="13">
    <location>
        <begin position="521"/>
        <end position="603"/>
    </location>
</feature>
<dbReference type="Pfam" id="PF02737">
    <property type="entry name" value="3HCDH_N"/>
    <property type="match status" value="1"/>
</dbReference>
<comment type="similarity">
    <text evidence="3">In the central section; belongs to the 3-hydroxyacyl-CoA dehydrogenase family.</text>
</comment>
<gene>
    <name evidence="15" type="ORF">SAMN04489812_6144</name>
</gene>
<evidence type="ECO:0000313" key="15">
    <source>
        <dbReference type="EMBL" id="SDT48171.1"/>
    </source>
</evidence>
<dbReference type="GO" id="GO:0006635">
    <property type="term" value="P:fatty acid beta-oxidation"/>
    <property type="evidence" value="ECO:0007669"/>
    <property type="project" value="UniProtKB-UniPathway"/>
</dbReference>
<dbReference type="SUPFAM" id="SSF51735">
    <property type="entry name" value="NAD(P)-binding Rossmann-fold domains"/>
    <property type="match status" value="1"/>
</dbReference>
<keyword evidence="9" id="KW-0443">Lipid metabolism</keyword>
<dbReference type="GO" id="GO:0004300">
    <property type="term" value="F:enoyl-CoA hydratase activity"/>
    <property type="evidence" value="ECO:0007669"/>
    <property type="project" value="TreeGrafter"/>
</dbReference>
<comment type="similarity">
    <text evidence="4">Belongs to the 3-hydroxyacyl-CoA dehydrogenase family.</text>
</comment>
<dbReference type="OrthoDB" id="5240528at2"/>
<dbReference type="InterPro" id="IPR006176">
    <property type="entry name" value="3-OHacyl-CoA_DH_NAD-bd"/>
</dbReference>
<dbReference type="AlphaFoldDB" id="A0A1H2AQI3"/>
<sequence>MSDDLQKLIDDASALTDDEVVTKAFSRDVALPHGAGTAVLITLDNGHDHKRPNTMGPRSLGELNAAIDAALARDDIAAIAITGKPFILAAGADLSGVAKITKAEHAEAIARIGHEVYAKLTDSPVPTFTFYNGLALGGGLEIGLHCHYRTVSAVAPALALPEAFLGLVPGWGGAYLLPNLIGADKAVTVIIENPLNNNRMLKGPQAYQLGLADAMFDGADFLERSLDWAGQVVAGTVTVDRPEPDRGAAWDEAVARGQAIADAKVSGAAPAPYRALELIAAAKDGDRQAAFARENAALTDLIMSDELRAGLYAFDLVQKRARKPAGAPDSWLARSVNKVGVVGAGLMASQLAMLFIRRLSVPVVISDLDQARVDRGIGYVHAEIDKLLSKGRIDADTANRFKALITGTTDFADYADCDFVIEAVFEELSVKKDVFGRLEKHVGEECILATNTSSLSVSEMAADLDHPERVVGFHFFNPVAVLPLLEVARGSKSDDAAVATALAVAKKLKKNAVIVSDAPAFVVNRLLTRLMGEVIAAIDEGTPIEVADNALQPLGLPMTPMVLTQLVGPAIALHVAETLNAKLGDRFAVSDNLKALVASKRSGVYDWDENGTPYVPDEVKELFTVGDRPSTPEQILDRATSALAEEIGLMLTEKVVAAPMDIDLCLILGAGWPFHDGGITPYLDRTGVSEKTVGQRFLPAGVASVARTD</sequence>
<evidence type="ECO:0000256" key="6">
    <source>
        <dbReference type="ARBA" id="ARBA00022963"/>
    </source>
</evidence>
<evidence type="ECO:0000256" key="2">
    <source>
        <dbReference type="ARBA" id="ARBA00005086"/>
    </source>
</evidence>
<evidence type="ECO:0000256" key="3">
    <source>
        <dbReference type="ARBA" id="ARBA00007005"/>
    </source>
</evidence>
<proteinExistence type="inferred from homology"/>
<dbReference type="InterPro" id="IPR006108">
    <property type="entry name" value="3HC_DH_C"/>
</dbReference>
<comment type="pathway">
    <text evidence="2">Lipid metabolism; butanoate metabolism.</text>
</comment>
<evidence type="ECO:0000256" key="1">
    <source>
        <dbReference type="ARBA" id="ARBA00005005"/>
    </source>
</evidence>
<comment type="pathway">
    <text evidence="1">Lipid metabolism; fatty acid beta-oxidation.</text>
</comment>
<evidence type="ECO:0000256" key="10">
    <source>
        <dbReference type="ARBA" id="ARBA00023239"/>
    </source>
</evidence>
<keyword evidence="5" id="KW-0276">Fatty acid metabolism</keyword>
<dbReference type="Pfam" id="PF00725">
    <property type="entry name" value="3HCDH"/>
    <property type="match status" value="1"/>
</dbReference>
<evidence type="ECO:0000256" key="7">
    <source>
        <dbReference type="ARBA" id="ARBA00023002"/>
    </source>
</evidence>
<dbReference type="Pfam" id="PF00378">
    <property type="entry name" value="ECH_1"/>
    <property type="match status" value="1"/>
</dbReference>
<organism evidence="15 16">
    <name type="scientific">Microlunatus soli</name>
    <dbReference type="NCBI Taxonomy" id="630515"/>
    <lineage>
        <taxon>Bacteria</taxon>
        <taxon>Bacillati</taxon>
        <taxon>Actinomycetota</taxon>
        <taxon>Actinomycetes</taxon>
        <taxon>Propionibacteriales</taxon>
        <taxon>Propionibacteriaceae</taxon>
        <taxon>Microlunatus</taxon>
    </lineage>
</organism>
<dbReference type="SUPFAM" id="SSF52096">
    <property type="entry name" value="ClpP/crotonase"/>
    <property type="match status" value="1"/>
</dbReference>
<reference evidence="15 16" key="1">
    <citation type="submission" date="2016-10" db="EMBL/GenBank/DDBJ databases">
        <authorList>
            <person name="de Groot N.N."/>
        </authorList>
    </citation>
    <scope>NUCLEOTIDE SEQUENCE [LARGE SCALE GENOMIC DNA]</scope>
    <source>
        <strain evidence="15 16">DSM 21800</strain>
    </source>
</reference>
<protein>
    <submittedName>
        <fullName evidence="15">3-hydroxyacyl-CoA dehydrogenase</fullName>
    </submittedName>
</protein>
<dbReference type="EMBL" id="LT629772">
    <property type="protein sequence ID" value="SDT48171.1"/>
    <property type="molecule type" value="Genomic_DNA"/>
</dbReference>
<dbReference type="FunFam" id="3.40.50.720:FF:000009">
    <property type="entry name" value="Fatty oxidation complex, alpha subunit"/>
    <property type="match status" value="1"/>
</dbReference>
<dbReference type="InterPro" id="IPR029045">
    <property type="entry name" value="ClpP/crotonase-like_dom_sf"/>
</dbReference>
<keyword evidence="7" id="KW-0560">Oxidoreductase</keyword>
<dbReference type="CDD" id="cd06558">
    <property type="entry name" value="crotonase-like"/>
    <property type="match status" value="1"/>
</dbReference>
<dbReference type="GO" id="GO:0070403">
    <property type="term" value="F:NAD+ binding"/>
    <property type="evidence" value="ECO:0007669"/>
    <property type="project" value="InterPro"/>
</dbReference>
<evidence type="ECO:0000256" key="8">
    <source>
        <dbReference type="ARBA" id="ARBA00023027"/>
    </source>
</evidence>
<dbReference type="SUPFAM" id="SSF48179">
    <property type="entry name" value="6-phosphogluconate dehydrogenase C-terminal domain-like"/>
    <property type="match status" value="2"/>
</dbReference>
<dbReference type="PANTHER" id="PTHR43612">
    <property type="entry name" value="TRIFUNCTIONAL ENZYME SUBUNIT ALPHA"/>
    <property type="match status" value="1"/>
</dbReference>
<dbReference type="RefSeq" id="WP_091531459.1">
    <property type="nucleotide sequence ID" value="NZ_LT629772.1"/>
</dbReference>
<dbReference type="Proteomes" id="UP000199103">
    <property type="component" value="Chromosome I"/>
</dbReference>
<dbReference type="STRING" id="630515.SAMN04489812_6144"/>
<dbReference type="GO" id="GO:0016509">
    <property type="term" value="F:long-chain (3S)-3-hydroxyacyl-CoA dehydrogenase (NAD+) activity"/>
    <property type="evidence" value="ECO:0007669"/>
    <property type="project" value="TreeGrafter"/>
</dbReference>
<evidence type="ECO:0000256" key="4">
    <source>
        <dbReference type="ARBA" id="ARBA00009463"/>
    </source>
</evidence>
<evidence type="ECO:0000259" key="13">
    <source>
        <dbReference type="Pfam" id="PF00725"/>
    </source>
</evidence>
<dbReference type="InterPro" id="IPR036291">
    <property type="entry name" value="NAD(P)-bd_dom_sf"/>
</dbReference>
<evidence type="ECO:0000256" key="11">
    <source>
        <dbReference type="ARBA" id="ARBA00023268"/>
    </source>
</evidence>
<dbReference type="PANTHER" id="PTHR43612:SF3">
    <property type="entry name" value="TRIFUNCTIONAL ENZYME SUBUNIT ALPHA, MITOCHONDRIAL"/>
    <property type="match status" value="1"/>
</dbReference>
<dbReference type="InterPro" id="IPR001753">
    <property type="entry name" value="Enoyl-CoA_hydra/iso"/>
</dbReference>
<evidence type="ECO:0000256" key="9">
    <source>
        <dbReference type="ARBA" id="ARBA00023098"/>
    </source>
</evidence>
<dbReference type="Gene3D" id="3.90.226.10">
    <property type="entry name" value="2-enoyl-CoA Hydratase, Chain A, domain 1"/>
    <property type="match status" value="1"/>
</dbReference>
<evidence type="ECO:0000313" key="16">
    <source>
        <dbReference type="Proteomes" id="UP000199103"/>
    </source>
</evidence>
<dbReference type="InterPro" id="IPR050136">
    <property type="entry name" value="FA_oxidation_alpha_subunit"/>
</dbReference>